<accession>A0A6L7GA74</accession>
<protein>
    <submittedName>
        <fullName evidence="1">Uncharacterized protein</fullName>
    </submittedName>
</protein>
<dbReference type="Gene3D" id="3.40.47.10">
    <property type="match status" value="1"/>
</dbReference>
<sequence>MNITLDPATLVARDFGCLEPAQPEWLDQRAYWEDFNARFFRSNGRSYAPERDSNVLNWLSAPDRAPFSAMTGELLATLEQRADLSDIDIVILAHWLPDLHLGTSVTNFALHRLGLEDGFGFAISDRGLSAPLFSLDCAARYLRDGRRKALLLVMDQRHLLYRSEVVDRLNPVNSAAAFLLEENGTGLRYEGYARRPGTPAADVPGAVADLCVRHGLARADVAVIAPPALCPALAGDGPVTASRPERLCAAPFAALAGVGGQDVILLSHEGETLTSLVLRAGTRPA</sequence>
<reference evidence="1 2" key="1">
    <citation type="submission" date="2019-12" db="EMBL/GenBank/DDBJ databases">
        <authorList>
            <person name="Li M."/>
        </authorList>
    </citation>
    <scope>NUCLEOTIDE SEQUENCE [LARGE SCALE GENOMIC DNA]</scope>
    <source>
        <strain evidence="1 2">GBMRC 2024</strain>
    </source>
</reference>
<dbReference type="Proteomes" id="UP000477911">
    <property type="component" value="Unassembled WGS sequence"/>
</dbReference>
<proteinExistence type="predicted"/>
<evidence type="ECO:0000313" key="1">
    <source>
        <dbReference type="EMBL" id="MXN20286.1"/>
    </source>
</evidence>
<dbReference type="GO" id="GO:0016746">
    <property type="term" value="F:acyltransferase activity"/>
    <property type="evidence" value="ECO:0007669"/>
    <property type="project" value="InterPro"/>
</dbReference>
<name>A0A6L7GA74_9RHOB</name>
<organism evidence="1 2">
    <name type="scientific">Pseudooceanicola albus</name>
    <dbReference type="NCBI Taxonomy" id="2692189"/>
    <lineage>
        <taxon>Bacteria</taxon>
        <taxon>Pseudomonadati</taxon>
        <taxon>Pseudomonadota</taxon>
        <taxon>Alphaproteobacteria</taxon>
        <taxon>Rhodobacterales</taxon>
        <taxon>Paracoccaceae</taxon>
        <taxon>Pseudooceanicola</taxon>
    </lineage>
</organism>
<comment type="caution">
    <text evidence="1">The sequence shown here is derived from an EMBL/GenBank/DDBJ whole genome shotgun (WGS) entry which is preliminary data.</text>
</comment>
<dbReference type="InterPro" id="IPR016039">
    <property type="entry name" value="Thiolase-like"/>
</dbReference>
<evidence type="ECO:0000313" key="2">
    <source>
        <dbReference type="Proteomes" id="UP000477911"/>
    </source>
</evidence>
<dbReference type="EMBL" id="WUMU01000026">
    <property type="protein sequence ID" value="MXN20286.1"/>
    <property type="molecule type" value="Genomic_DNA"/>
</dbReference>
<keyword evidence="2" id="KW-1185">Reference proteome</keyword>
<dbReference type="AlphaFoldDB" id="A0A6L7GA74"/>
<dbReference type="SUPFAM" id="SSF53901">
    <property type="entry name" value="Thiolase-like"/>
    <property type="match status" value="1"/>
</dbReference>
<dbReference type="RefSeq" id="WP_160896411.1">
    <property type="nucleotide sequence ID" value="NZ_WUMU01000026.1"/>
</dbReference>
<gene>
    <name evidence="1" type="ORF">GR170_20815</name>
</gene>